<dbReference type="NCBIfam" id="TIGR00229">
    <property type="entry name" value="sensory_box"/>
    <property type="match status" value="3"/>
</dbReference>
<dbReference type="PROSITE" id="PS50113">
    <property type="entry name" value="PAC"/>
    <property type="match status" value="1"/>
</dbReference>
<dbReference type="Pfam" id="PF08448">
    <property type="entry name" value="PAS_4"/>
    <property type="match status" value="1"/>
</dbReference>
<keyword evidence="11" id="KW-1185">Reference proteome</keyword>
<dbReference type="EC" id="2.7.13.3" evidence="2"/>
<evidence type="ECO:0000256" key="5">
    <source>
        <dbReference type="ARBA" id="ARBA00022777"/>
    </source>
</evidence>
<dbReference type="PANTHER" id="PTHR43304:SF1">
    <property type="entry name" value="PAC DOMAIN-CONTAINING PROTEIN"/>
    <property type="match status" value="1"/>
</dbReference>
<keyword evidence="6" id="KW-0812">Transmembrane</keyword>
<dbReference type="eggNOG" id="COG3829">
    <property type="taxonomic scope" value="Bacteria"/>
</dbReference>
<keyword evidence="3" id="KW-0597">Phosphoprotein</keyword>
<reference evidence="10 11" key="1">
    <citation type="submission" date="2011-04" db="EMBL/GenBank/DDBJ databases">
        <title>The complete genome of Thermodesulfobium narugense DSM 14796.</title>
        <authorList>
            <consortium name="US DOE Joint Genome Institute (JGI-PGF)"/>
            <person name="Lucas S."/>
            <person name="Han J."/>
            <person name="Lapidus A."/>
            <person name="Bruce D."/>
            <person name="Goodwin L."/>
            <person name="Pitluck S."/>
            <person name="Peters L."/>
            <person name="Kyrpides N."/>
            <person name="Mavromatis K."/>
            <person name="Pagani I."/>
            <person name="Ivanova N."/>
            <person name="Ovchinnikova G."/>
            <person name="Zhang X."/>
            <person name="Saunders L."/>
            <person name="Detter J.C."/>
            <person name="Tapia R."/>
            <person name="Han C."/>
            <person name="Land M."/>
            <person name="Hauser L."/>
            <person name="Markowitz V."/>
            <person name="Cheng J.-F."/>
            <person name="Hugenholtz P."/>
            <person name="Woyke T."/>
            <person name="Wu D."/>
            <person name="Spring S."/>
            <person name="Schroeder M."/>
            <person name="Brambilla E."/>
            <person name="Klenk H.-P."/>
            <person name="Eisen J.A."/>
        </authorList>
    </citation>
    <scope>NUCLEOTIDE SEQUENCE [LARGE SCALE GENOMIC DNA]</scope>
    <source>
        <strain evidence="10 11">DSM 14796</strain>
    </source>
</reference>
<dbReference type="Pfam" id="PF13426">
    <property type="entry name" value="PAS_9"/>
    <property type="match status" value="1"/>
</dbReference>
<evidence type="ECO:0000259" key="9">
    <source>
        <dbReference type="PROSITE" id="PS50113"/>
    </source>
</evidence>
<evidence type="ECO:0000256" key="1">
    <source>
        <dbReference type="ARBA" id="ARBA00000085"/>
    </source>
</evidence>
<feature type="domain" description="PAS" evidence="8">
    <location>
        <begin position="755"/>
        <end position="825"/>
    </location>
</feature>
<evidence type="ECO:0000256" key="2">
    <source>
        <dbReference type="ARBA" id="ARBA00012438"/>
    </source>
</evidence>
<sequence>MLKRLIISLFFFLAFSTSIAYSQGLASKKVLILNSYSQDYIWTIEEQEGILSQLNSIFPSPEIFIENMDSKRFNSKRYLDDFSNFLMKKYSGFKFDAIVTTDDPAFVYALERRNQFGNPPIFFCGVNTYSDDIKNFIPYKVYGVKEEENLESTLSLMLKLFPNAKKILGVADESVASYFKKQFDDFFASHNDISNEYFVSNNLEKIINKINSEPKDILVLDLIAHTVDKYGDDLIGSAPTHELYKRVNVPIFGTFDYQLGNGIVGGMITSGLEQGKIVGKLAYDYLFDNGAGWENSKIINSSESNYYAFDENLLKKFNIKKELLPPNSKIINHQETFFERYSKAILYSSIVSLMLLLIIALLVIILIQKRREYKKLSESEKYFRLLLDNSSDMILVVDIDGEILFENDSLSMLFSDVNDIEAKNFLNFLENEEREKFKLLFEKILTTEQDSIFPFKFYLNTKNGAKVAFEGKAKKISGRVEDFILLTISEVTERERVHNSLREREQEYETLFNNIKDVVLVLDSDFRIIKSNEELYRTFGYKPEDVISKDVINFVYPEDRDYAKSLIEKVLKENIKGMSFEIRAIDVNNHIKVIDVKTNTVYKNDKRIYFLVCRDITEKKRSEEALLQKQRELNILLDSLPGYIYYKNKDGIYIFVNNNFAKLLGKDRKEIIGHTDYEIFDKEQAEKNLELDRSAVKLGMVHFQEEMLRKPNKESISVLTQKVPIFDENRNLQGLISLSYDVTELKSAYNLAKNIEEKYFEIIRLISDVVFELDYSGRFSFISEKIYDYTKLQPRDFLNKFFVDFSSPAEKEKLTLLFMSILKGDKKDAVFEVGIKNDKEEYINFEMRIVAKYEGRVFRGALGSLRKL</sequence>
<organism evidence="10 11">
    <name type="scientific">Thermodesulfobium narugense DSM 14796</name>
    <dbReference type="NCBI Taxonomy" id="747365"/>
    <lineage>
        <taxon>Bacteria</taxon>
        <taxon>Pseudomonadati</taxon>
        <taxon>Thermodesulfobiota</taxon>
        <taxon>Thermodesulfobiia</taxon>
        <taxon>Thermodesulfobiales</taxon>
        <taxon>Thermodesulfobiaceae</taxon>
        <taxon>Thermodesulfobium</taxon>
    </lineage>
</organism>
<evidence type="ECO:0000259" key="8">
    <source>
        <dbReference type="PROSITE" id="PS50112"/>
    </source>
</evidence>
<dbReference type="STRING" id="747365.Thena_1674"/>
<keyword evidence="5" id="KW-0418">Kinase</keyword>
<comment type="catalytic activity">
    <reaction evidence="1">
        <text>ATP + protein L-histidine = ADP + protein N-phospho-L-histidine.</text>
        <dbReference type="EC" id="2.7.13.3"/>
    </reaction>
</comment>
<dbReference type="InterPro" id="IPR035965">
    <property type="entry name" value="PAS-like_dom_sf"/>
</dbReference>
<dbReference type="OrthoDB" id="9813394at2"/>
<evidence type="ECO:0000256" key="4">
    <source>
        <dbReference type="ARBA" id="ARBA00022679"/>
    </source>
</evidence>
<keyword evidence="4" id="KW-0808">Transferase</keyword>
<name>M1E9H4_9BACT</name>
<evidence type="ECO:0000313" key="10">
    <source>
        <dbReference type="EMBL" id="AEE15284.1"/>
    </source>
</evidence>
<dbReference type="InterPro" id="IPR013656">
    <property type="entry name" value="PAS_4"/>
</dbReference>
<keyword evidence="7" id="KW-0732">Signal</keyword>
<evidence type="ECO:0000256" key="6">
    <source>
        <dbReference type="SAM" id="Phobius"/>
    </source>
</evidence>
<dbReference type="InterPro" id="IPR013767">
    <property type="entry name" value="PAS_fold"/>
</dbReference>
<dbReference type="SMART" id="SM00086">
    <property type="entry name" value="PAC"/>
    <property type="match status" value="2"/>
</dbReference>
<dbReference type="RefSeq" id="WP_013757004.1">
    <property type="nucleotide sequence ID" value="NC_015499.1"/>
</dbReference>
<dbReference type="AlphaFoldDB" id="M1E9H4"/>
<dbReference type="PANTHER" id="PTHR43304">
    <property type="entry name" value="PHYTOCHROME-LIKE PROTEIN CPH1"/>
    <property type="match status" value="1"/>
</dbReference>
<dbReference type="SUPFAM" id="SSF55785">
    <property type="entry name" value="PYP-like sensor domain (PAS domain)"/>
    <property type="match status" value="4"/>
</dbReference>
<dbReference type="eggNOG" id="COG2984">
    <property type="taxonomic scope" value="Bacteria"/>
</dbReference>
<dbReference type="SMART" id="SM00091">
    <property type="entry name" value="PAS"/>
    <property type="match status" value="4"/>
</dbReference>
<dbReference type="InterPro" id="IPR000700">
    <property type="entry name" value="PAS-assoc_C"/>
</dbReference>
<dbReference type="InterPro" id="IPR052162">
    <property type="entry name" value="Sensor_kinase/Photoreceptor"/>
</dbReference>
<feature type="transmembrane region" description="Helical" evidence="6">
    <location>
        <begin position="344"/>
        <end position="367"/>
    </location>
</feature>
<evidence type="ECO:0000256" key="7">
    <source>
        <dbReference type="SAM" id="SignalP"/>
    </source>
</evidence>
<gene>
    <name evidence="10" type="ORF">Thena_1674</name>
</gene>
<dbReference type="Pfam" id="PF00989">
    <property type="entry name" value="PAS"/>
    <property type="match status" value="1"/>
</dbReference>
<dbReference type="KEGG" id="tnr:Thena_1674"/>
<dbReference type="Gene3D" id="3.30.450.20">
    <property type="entry name" value="PAS domain"/>
    <property type="match status" value="4"/>
</dbReference>
<dbReference type="HOGENOM" id="CLU_330358_0_0_9"/>
<dbReference type="GO" id="GO:0004673">
    <property type="term" value="F:protein histidine kinase activity"/>
    <property type="evidence" value="ECO:0007669"/>
    <property type="project" value="UniProtKB-EC"/>
</dbReference>
<accession>M1E9H4</accession>
<dbReference type="InterPro" id="IPR000014">
    <property type="entry name" value="PAS"/>
</dbReference>
<feature type="domain" description="PAC" evidence="9">
    <location>
        <begin position="701"/>
        <end position="754"/>
    </location>
</feature>
<dbReference type="InterPro" id="IPR001610">
    <property type="entry name" value="PAC"/>
</dbReference>
<keyword evidence="6" id="KW-1133">Transmembrane helix</keyword>
<dbReference type="EMBL" id="CP002690">
    <property type="protein sequence ID" value="AEE15284.1"/>
    <property type="molecule type" value="Genomic_DNA"/>
</dbReference>
<feature type="domain" description="PAS" evidence="8">
    <location>
        <begin position="629"/>
        <end position="699"/>
    </location>
</feature>
<feature type="domain" description="PAS" evidence="8">
    <location>
        <begin position="504"/>
        <end position="574"/>
    </location>
</feature>
<evidence type="ECO:0000313" key="11">
    <source>
        <dbReference type="Proteomes" id="UP000011765"/>
    </source>
</evidence>
<proteinExistence type="predicted"/>
<feature type="signal peptide" evidence="7">
    <location>
        <begin position="1"/>
        <end position="20"/>
    </location>
</feature>
<feature type="domain" description="PAS" evidence="8">
    <location>
        <begin position="379"/>
        <end position="415"/>
    </location>
</feature>
<evidence type="ECO:0000256" key="3">
    <source>
        <dbReference type="ARBA" id="ARBA00022553"/>
    </source>
</evidence>
<dbReference type="CDD" id="cd00130">
    <property type="entry name" value="PAS"/>
    <property type="match status" value="3"/>
</dbReference>
<protein>
    <recommendedName>
        <fullName evidence="2">histidine kinase</fullName>
        <ecNumber evidence="2">2.7.13.3</ecNumber>
    </recommendedName>
</protein>
<keyword evidence="6" id="KW-0472">Membrane</keyword>
<dbReference type="Proteomes" id="UP000011765">
    <property type="component" value="Chromosome"/>
</dbReference>
<dbReference type="GO" id="GO:0006355">
    <property type="term" value="P:regulation of DNA-templated transcription"/>
    <property type="evidence" value="ECO:0007669"/>
    <property type="project" value="InterPro"/>
</dbReference>
<feature type="chain" id="PRO_5004014033" description="histidine kinase" evidence="7">
    <location>
        <begin position="21"/>
        <end position="868"/>
    </location>
</feature>
<dbReference type="PROSITE" id="PS50112">
    <property type="entry name" value="PAS"/>
    <property type="match status" value="4"/>
</dbReference>